<feature type="signal peptide" evidence="1">
    <location>
        <begin position="1"/>
        <end position="24"/>
    </location>
</feature>
<evidence type="ECO:0008006" key="4">
    <source>
        <dbReference type="Google" id="ProtNLM"/>
    </source>
</evidence>
<proteinExistence type="predicted"/>
<dbReference type="EMBL" id="JAVLVU010000001">
    <property type="protein sequence ID" value="MDT3404850.1"/>
    <property type="molecule type" value="Genomic_DNA"/>
</dbReference>
<accession>A0ABU3GYK4</accession>
<keyword evidence="3" id="KW-1185">Reference proteome</keyword>
<dbReference type="RefSeq" id="WP_311952632.1">
    <property type="nucleotide sequence ID" value="NZ_JAVLVU010000001.1"/>
</dbReference>
<dbReference type="Proteomes" id="UP001258315">
    <property type="component" value="Unassembled WGS sequence"/>
</dbReference>
<reference evidence="3" key="1">
    <citation type="submission" date="2023-07" db="EMBL/GenBank/DDBJ databases">
        <title>Functional and genomic diversity of the sorghum phyllosphere microbiome.</title>
        <authorList>
            <person name="Shade A."/>
        </authorList>
    </citation>
    <scope>NUCLEOTIDE SEQUENCE [LARGE SCALE GENOMIC DNA]</scope>
    <source>
        <strain evidence="3">SORGH_AS_0422</strain>
    </source>
</reference>
<gene>
    <name evidence="2" type="ORF">QE417_003922</name>
</gene>
<evidence type="ECO:0000256" key="1">
    <source>
        <dbReference type="SAM" id="SignalP"/>
    </source>
</evidence>
<organism evidence="2 3">
    <name type="scientific">Mucilaginibacter terrae</name>
    <dbReference type="NCBI Taxonomy" id="1955052"/>
    <lineage>
        <taxon>Bacteria</taxon>
        <taxon>Pseudomonadati</taxon>
        <taxon>Bacteroidota</taxon>
        <taxon>Sphingobacteriia</taxon>
        <taxon>Sphingobacteriales</taxon>
        <taxon>Sphingobacteriaceae</taxon>
        <taxon>Mucilaginibacter</taxon>
    </lineage>
</organism>
<feature type="chain" id="PRO_5046629235" description="Outer membrane protein beta-barrel domain-containing protein" evidence="1">
    <location>
        <begin position="25"/>
        <end position="169"/>
    </location>
</feature>
<sequence length="169" mass="18766">MKTLSKISLATLLTLCFFCNRTHAQIEEGPRAQNVYAELLGPGLLFSLNYDTRFGKARNGWGGRAGAGYVSADDNSILTLPVQVNYLLGKKGKYFEVGLGATFISTNGSNKEDDFFVFDDVNTTIGTMTFGYRYQPVDGGFNFRASLNPVFNKNNFIPYYFGLSFGYTF</sequence>
<keyword evidence="1" id="KW-0732">Signal</keyword>
<comment type="caution">
    <text evidence="2">The sequence shown here is derived from an EMBL/GenBank/DDBJ whole genome shotgun (WGS) entry which is preliminary data.</text>
</comment>
<name>A0ABU3GYK4_9SPHI</name>
<evidence type="ECO:0000313" key="2">
    <source>
        <dbReference type="EMBL" id="MDT3404850.1"/>
    </source>
</evidence>
<protein>
    <recommendedName>
        <fullName evidence="4">Outer membrane protein beta-barrel domain-containing protein</fullName>
    </recommendedName>
</protein>
<evidence type="ECO:0000313" key="3">
    <source>
        <dbReference type="Proteomes" id="UP001258315"/>
    </source>
</evidence>